<dbReference type="Proteomes" id="UP000247409">
    <property type="component" value="Unassembled WGS sequence"/>
</dbReference>
<dbReference type="EMBL" id="NBIV01000105">
    <property type="protein sequence ID" value="PXF43987.1"/>
    <property type="molecule type" value="Genomic_DNA"/>
</dbReference>
<evidence type="ECO:0000313" key="1">
    <source>
        <dbReference type="EMBL" id="PXF43987.1"/>
    </source>
</evidence>
<dbReference type="AlphaFoldDB" id="A0A2V3IPK4"/>
<protein>
    <submittedName>
        <fullName evidence="1">Uncharacterized protein</fullName>
    </submittedName>
</protein>
<accession>A0A2V3IPK4</accession>
<evidence type="ECO:0000313" key="2">
    <source>
        <dbReference type="Proteomes" id="UP000247409"/>
    </source>
</evidence>
<organism evidence="1 2">
    <name type="scientific">Gracilariopsis chorda</name>
    <dbReference type="NCBI Taxonomy" id="448386"/>
    <lineage>
        <taxon>Eukaryota</taxon>
        <taxon>Rhodophyta</taxon>
        <taxon>Florideophyceae</taxon>
        <taxon>Rhodymeniophycidae</taxon>
        <taxon>Gracilariales</taxon>
        <taxon>Gracilariaceae</taxon>
        <taxon>Gracilariopsis</taxon>
    </lineage>
</organism>
<proteinExistence type="predicted"/>
<sequence length="190" mass="20778">MPHRSLVTADTGPSESAGSLPSLNRVVTLPDILTPFASPKAGKCALRRRHLSIVLPPATPVSNPENTATRMEALAIAPVCGIDQPFHAPSPTPSTVTKSHTRVSISADPAMKITSQNWSYSGGLNTSFADEHHAKWKLYSVDTGNVCASQPKAWSRSIVGPRNDVECLRLRRSPLWKERASQSWYYFSRD</sequence>
<gene>
    <name evidence="1" type="ORF">BWQ96_06263</name>
</gene>
<reference evidence="1 2" key="1">
    <citation type="journal article" date="2018" name="Mol. Biol. Evol.">
        <title>Analysis of the draft genome of the red seaweed Gracilariopsis chorda provides insights into genome size evolution in Rhodophyta.</title>
        <authorList>
            <person name="Lee J."/>
            <person name="Yang E.C."/>
            <person name="Graf L."/>
            <person name="Yang J.H."/>
            <person name="Qiu H."/>
            <person name="Zel Zion U."/>
            <person name="Chan C.X."/>
            <person name="Stephens T.G."/>
            <person name="Weber A.P.M."/>
            <person name="Boo G.H."/>
            <person name="Boo S.M."/>
            <person name="Kim K.M."/>
            <person name="Shin Y."/>
            <person name="Jung M."/>
            <person name="Lee S.J."/>
            <person name="Yim H.S."/>
            <person name="Lee J.H."/>
            <person name="Bhattacharya D."/>
            <person name="Yoon H.S."/>
        </authorList>
    </citation>
    <scope>NUCLEOTIDE SEQUENCE [LARGE SCALE GENOMIC DNA]</scope>
    <source>
        <strain evidence="1 2">SKKU-2015</strain>
        <tissue evidence="1">Whole body</tissue>
    </source>
</reference>
<comment type="caution">
    <text evidence="1">The sequence shown here is derived from an EMBL/GenBank/DDBJ whole genome shotgun (WGS) entry which is preliminary data.</text>
</comment>
<name>A0A2V3IPK4_9FLOR</name>
<keyword evidence="2" id="KW-1185">Reference proteome</keyword>